<organism evidence="1 2">
    <name type="scientific">Melastoma candidum</name>
    <dbReference type="NCBI Taxonomy" id="119954"/>
    <lineage>
        <taxon>Eukaryota</taxon>
        <taxon>Viridiplantae</taxon>
        <taxon>Streptophyta</taxon>
        <taxon>Embryophyta</taxon>
        <taxon>Tracheophyta</taxon>
        <taxon>Spermatophyta</taxon>
        <taxon>Magnoliopsida</taxon>
        <taxon>eudicotyledons</taxon>
        <taxon>Gunneridae</taxon>
        <taxon>Pentapetalae</taxon>
        <taxon>rosids</taxon>
        <taxon>malvids</taxon>
        <taxon>Myrtales</taxon>
        <taxon>Melastomataceae</taxon>
        <taxon>Melastomatoideae</taxon>
        <taxon>Melastomateae</taxon>
        <taxon>Melastoma</taxon>
    </lineage>
</organism>
<dbReference type="EMBL" id="CM042881">
    <property type="protein sequence ID" value="KAI4384511.1"/>
    <property type="molecule type" value="Genomic_DNA"/>
</dbReference>
<keyword evidence="2" id="KW-1185">Reference proteome</keyword>
<sequence>MVMTFSDLESAAGLKKLDDYLSKCSYITGDLVSKDDIVVHAALARPPSVNFVNVLKWYNRVEALLRISTAVTVKGSSHVETVTDEKAVVTASNEHGNEVYLFSGGTEEEKKAFDECTGTVNASSKKMELCLLEIVLGSYMVDKYLMTCSAGKSSILLGVKPWDDETDMKKLEEAVRSILMEGLIWGESKLVAAGYGIEKLQIMLTIVDDLVSVSTLIEDYLTAKPINEYVQRCEILSFNKILASHPHRKRRHRKKKSASHLLTILENCVDTDLCRVATYNNEENMVDEVALSTREKWAGKLRQRTIGGADEVAIMKPSESEVNNSVSEVNNSMSEVNNAVNRLETAESLDWKHLVAEDFVVRKSPLRYFMDEMGRGNSLRSTTTRRNVREYTILSFSCHGDVKCL</sequence>
<dbReference type="Proteomes" id="UP001057402">
    <property type="component" value="Chromosome 2"/>
</dbReference>
<comment type="caution">
    <text evidence="1">The sequence shown here is derived from an EMBL/GenBank/DDBJ whole genome shotgun (WGS) entry which is preliminary data.</text>
</comment>
<proteinExistence type="predicted"/>
<protein>
    <submittedName>
        <fullName evidence="1">Uncharacterized protein</fullName>
    </submittedName>
</protein>
<reference evidence="2" key="1">
    <citation type="journal article" date="2023" name="Front. Plant Sci.">
        <title>Chromosomal-level genome assembly of Melastoma candidum provides insights into trichome evolution.</title>
        <authorList>
            <person name="Zhong Y."/>
            <person name="Wu W."/>
            <person name="Sun C."/>
            <person name="Zou P."/>
            <person name="Liu Y."/>
            <person name="Dai S."/>
            <person name="Zhou R."/>
        </authorList>
    </citation>
    <scope>NUCLEOTIDE SEQUENCE [LARGE SCALE GENOMIC DNA]</scope>
</reference>
<evidence type="ECO:0000313" key="1">
    <source>
        <dbReference type="EMBL" id="KAI4384511.1"/>
    </source>
</evidence>
<accession>A0ACB9RZC0</accession>
<gene>
    <name evidence="1" type="ORF">MLD38_002657</name>
</gene>
<evidence type="ECO:0000313" key="2">
    <source>
        <dbReference type="Proteomes" id="UP001057402"/>
    </source>
</evidence>
<name>A0ACB9RZC0_9MYRT</name>